<dbReference type="GeneID" id="28852161"/>
<dbReference type="Gene3D" id="3.10.180.10">
    <property type="entry name" value="2,3-Dihydroxybiphenyl 1,2-Dioxygenase, domain 1"/>
    <property type="match status" value="1"/>
</dbReference>
<sequence>MTSDSPSLPLLDHLVILVSQATLLGLPERLQDVLVVAPGGTHADGVTMNKLILFEDGFYIELIAFVDGKEPEHRQKHRWGHQKENSVIDWAYTFPSEDDFYPVKQRLQRAATSSRYSDPIPGGRIREDGTVLKWAVAVAQDDLGDALQPGILPFWCLDRTPRRLRVPYQEDSHQTQHPSGVRGISSITVTVPTEQLKDLAEAYSAIHDRTTSTHSWHFGVPNKEFTTNNLVSLLGSDRTTGIYVKLKGSPGGASSVELLPGVVFDIEQ</sequence>
<dbReference type="Proteomes" id="UP000078397">
    <property type="component" value="Unassembled WGS sequence"/>
</dbReference>
<dbReference type="AlphaFoldDB" id="A0A179FEE4"/>
<organism evidence="2 3">
    <name type="scientific">Pochonia chlamydosporia 170</name>
    <dbReference type="NCBI Taxonomy" id="1380566"/>
    <lineage>
        <taxon>Eukaryota</taxon>
        <taxon>Fungi</taxon>
        <taxon>Dikarya</taxon>
        <taxon>Ascomycota</taxon>
        <taxon>Pezizomycotina</taxon>
        <taxon>Sordariomycetes</taxon>
        <taxon>Hypocreomycetidae</taxon>
        <taxon>Hypocreales</taxon>
        <taxon>Clavicipitaceae</taxon>
        <taxon>Pochonia</taxon>
    </lineage>
</organism>
<protein>
    <submittedName>
        <fullName evidence="2">Glyoxalase/Bleomycin resistance protein/Dioxygenase superfamily</fullName>
    </submittedName>
</protein>
<dbReference type="PANTHER" id="PTHR40265:SF1">
    <property type="entry name" value="GLYOXALASE-LIKE DOMAIN-CONTAINING PROTEIN"/>
    <property type="match status" value="1"/>
</dbReference>
<dbReference type="InterPro" id="IPR025870">
    <property type="entry name" value="Glyoxalase-like_dom"/>
</dbReference>
<dbReference type="KEGG" id="pchm:VFPPC_09668"/>
<evidence type="ECO:0000259" key="1">
    <source>
        <dbReference type="Pfam" id="PF13468"/>
    </source>
</evidence>
<feature type="domain" description="Glyoxalase-like" evidence="1">
    <location>
        <begin position="11"/>
        <end position="203"/>
    </location>
</feature>
<dbReference type="EMBL" id="LSBJ02000006">
    <property type="protein sequence ID" value="OAQ63680.1"/>
    <property type="molecule type" value="Genomic_DNA"/>
</dbReference>
<keyword evidence="3" id="KW-1185">Reference proteome</keyword>
<dbReference type="GO" id="GO:0051213">
    <property type="term" value="F:dioxygenase activity"/>
    <property type="evidence" value="ECO:0007669"/>
    <property type="project" value="UniProtKB-KW"/>
</dbReference>
<dbReference type="RefSeq" id="XP_018141260.1">
    <property type="nucleotide sequence ID" value="XM_018288167.1"/>
</dbReference>
<accession>A0A179FEE4</accession>
<reference evidence="2 3" key="1">
    <citation type="journal article" date="2016" name="PLoS Pathog.">
        <title>Biosynthesis of antibiotic leucinostatins in bio-control fungus Purpureocillium lilacinum and their inhibition on phytophthora revealed by genome mining.</title>
        <authorList>
            <person name="Wang G."/>
            <person name="Liu Z."/>
            <person name="Lin R."/>
            <person name="Li E."/>
            <person name="Mao Z."/>
            <person name="Ling J."/>
            <person name="Yang Y."/>
            <person name="Yin W.B."/>
            <person name="Xie B."/>
        </authorList>
    </citation>
    <scope>NUCLEOTIDE SEQUENCE [LARGE SCALE GENOMIC DNA]</scope>
    <source>
        <strain evidence="2">170</strain>
    </source>
</reference>
<dbReference type="OrthoDB" id="408973at2759"/>
<evidence type="ECO:0000313" key="3">
    <source>
        <dbReference type="Proteomes" id="UP000078397"/>
    </source>
</evidence>
<dbReference type="PANTHER" id="PTHR40265">
    <property type="entry name" value="BLL2707 PROTEIN"/>
    <property type="match status" value="1"/>
</dbReference>
<proteinExistence type="predicted"/>
<dbReference type="Pfam" id="PF13468">
    <property type="entry name" value="Glyoxalase_3"/>
    <property type="match status" value="1"/>
</dbReference>
<comment type="caution">
    <text evidence="2">The sequence shown here is derived from an EMBL/GenBank/DDBJ whole genome shotgun (WGS) entry which is preliminary data.</text>
</comment>
<evidence type="ECO:0000313" key="2">
    <source>
        <dbReference type="EMBL" id="OAQ63680.1"/>
    </source>
</evidence>
<gene>
    <name evidence="2" type="ORF">VFPPC_09668</name>
</gene>
<name>A0A179FEE4_METCM</name>
<dbReference type="InterPro" id="IPR029068">
    <property type="entry name" value="Glyas_Bleomycin-R_OHBP_Dase"/>
</dbReference>